<name>A0A0J7XJV6_9SPHN</name>
<accession>A0A0J7XJV6</accession>
<comment type="caution">
    <text evidence="2">The sequence shown here is derived from an EMBL/GenBank/DDBJ whole genome shotgun (WGS) entry which is preliminary data.</text>
</comment>
<dbReference type="EMBL" id="JACU01000010">
    <property type="protein sequence ID" value="KMS51934.1"/>
    <property type="molecule type" value="Genomic_DNA"/>
</dbReference>
<protein>
    <submittedName>
        <fullName evidence="2">Uncharacterized protein</fullName>
    </submittedName>
</protein>
<dbReference type="AlphaFoldDB" id="A0A0J7XJV6"/>
<dbReference type="OrthoDB" id="7510986at2"/>
<evidence type="ECO:0000313" key="2">
    <source>
        <dbReference type="EMBL" id="KMS51934.1"/>
    </source>
</evidence>
<proteinExistence type="predicted"/>
<gene>
    <name evidence="2" type="ORF">V474_02495</name>
</gene>
<organism evidence="2 3">
    <name type="scientific">Novosphingobium barchaimii LL02</name>
    <dbReference type="NCBI Taxonomy" id="1114963"/>
    <lineage>
        <taxon>Bacteria</taxon>
        <taxon>Pseudomonadati</taxon>
        <taxon>Pseudomonadota</taxon>
        <taxon>Alphaproteobacteria</taxon>
        <taxon>Sphingomonadales</taxon>
        <taxon>Sphingomonadaceae</taxon>
        <taxon>Novosphingobium</taxon>
    </lineage>
</organism>
<sequence length="91" mass="9513">MTMFWIGAVLVMAGAFLLYLASPNQSVTGTPLPRGACGWGGAGGLLAGQAALLSWAGLATAVFIALTFACLVWSIVPLVFMWLRARKEAGR</sequence>
<keyword evidence="1" id="KW-0472">Membrane</keyword>
<keyword evidence="1" id="KW-1133">Transmembrane helix</keyword>
<keyword evidence="1" id="KW-0812">Transmembrane</keyword>
<evidence type="ECO:0000256" key="1">
    <source>
        <dbReference type="SAM" id="Phobius"/>
    </source>
</evidence>
<dbReference type="RefSeq" id="WP_148649478.1">
    <property type="nucleotide sequence ID" value="NZ_KQ130457.1"/>
</dbReference>
<dbReference type="PATRIC" id="fig|1114963.3.peg.4118"/>
<feature type="transmembrane region" description="Helical" evidence="1">
    <location>
        <begin position="53"/>
        <end position="83"/>
    </location>
</feature>
<evidence type="ECO:0000313" key="3">
    <source>
        <dbReference type="Proteomes" id="UP000052268"/>
    </source>
</evidence>
<reference evidence="2 3" key="1">
    <citation type="journal article" date="2015" name="G3 (Bethesda)">
        <title>Insights into Ongoing Evolution of the Hexachlorocyclohexane Catabolic Pathway from Comparative Genomics of Ten Sphingomonadaceae Strains.</title>
        <authorList>
            <person name="Pearce S.L."/>
            <person name="Oakeshott J.G."/>
            <person name="Pandey G."/>
        </authorList>
    </citation>
    <scope>NUCLEOTIDE SEQUENCE [LARGE SCALE GENOMIC DNA]</scope>
    <source>
        <strain evidence="2 3">LL02</strain>
    </source>
</reference>
<dbReference type="Proteomes" id="UP000052268">
    <property type="component" value="Unassembled WGS sequence"/>
</dbReference>
<keyword evidence="3" id="KW-1185">Reference proteome</keyword>